<dbReference type="HOGENOM" id="CLU_147162_5_1_0"/>
<organism evidence="2 3">
    <name type="scientific">Terriglobus roseus (strain DSM 18391 / NRRL B-41598 / KBS 63)</name>
    <dbReference type="NCBI Taxonomy" id="926566"/>
    <lineage>
        <taxon>Bacteria</taxon>
        <taxon>Pseudomonadati</taxon>
        <taxon>Acidobacteriota</taxon>
        <taxon>Terriglobia</taxon>
        <taxon>Terriglobales</taxon>
        <taxon>Acidobacteriaceae</taxon>
        <taxon>Terriglobus</taxon>
    </lineage>
</organism>
<evidence type="ECO:0000313" key="2">
    <source>
        <dbReference type="EMBL" id="AFL86606.1"/>
    </source>
</evidence>
<dbReference type="EMBL" id="CP003379">
    <property type="protein sequence ID" value="AFL86606.1"/>
    <property type="molecule type" value="Genomic_DNA"/>
</dbReference>
<name>I3ZBI8_TERRK</name>
<dbReference type="Pfam" id="PF05016">
    <property type="entry name" value="ParE_toxin"/>
    <property type="match status" value="1"/>
</dbReference>
<keyword evidence="1" id="KW-1277">Toxin-antitoxin system</keyword>
<dbReference type="STRING" id="926566.Terro_0257"/>
<sequence length="99" mass="11231">MAFPIELTRRAERDLAHIAKFVEVQLHQAASDWFVGLTDTILSLRHLPKRGSLVAGKSGRRQLFYGSKPHVYKVIYVVNDTAGKVTILQVRHGARRPIR</sequence>
<evidence type="ECO:0000313" key="3">
    <source>
        <dbReference type="Proteomes" id="UP000006056"/>
    </source>
</evidence>
<dbReference type="Proteomes" id="UP000006056">
    <property type="component" value="Chromosome"/>
</dbReference>
<reference evidence="2 3" key="1">
    <citation type="submission" date="2012-06" db="EMBL/GenBank/DDBJ databases">
        <title>Complete genome of Terriglobus roseus DSM 18391.</title>
        <authorList>
            <consortium name="US DOE Joint Genome Institute (JGI-PGF)"/>
            <person name="Lucas S."/>
            <person name="Copeland A."/>
            <person name="Lapidus A."/>
            <person name="Glavina del Rio T."/>
            <person name="Dalin E."/>
            <person name="Tice H."/>
            <person name="Bruce D."/>
            <person name="Goodwin L."/>
            <person name="Pitluck S."/>
            <person name="Peters L."/>
            <person name="Mikhailova N."/>
            <person name="Munk A.C.C."/>
            <person name="Kyrpides N."/>
            <person name="Mavromatis K."/>
            <person name="Ivanova N."/>
            <person name="Brettin T."/>
            <person name="Detter J.C."/>
            <person name="Han C."/>
            <person name="Larimer F."/>
            <person name="Land M."/>
            <person name="Hauser L."/>
            <person name="Markowitz V."/>
            <person name="Cheng J.-F."/>
            <person name="Hugenholtz P."/>
            <person name="Woyke T."/>
            <person name="Wu D."/>
            <person name="Brambilla E."/>
            <person name="Klenk H.-P."/>
            <person name="Eisen J.A."/>
        </authorList>
    </citation>
    <scope>NUCLEOTIDE SEQUENCE [LARGE SCALE GENOMIC DNA]</scope>
    <source>
        <strain evidence="3">DSM 18391 / NRRL B-41598 / KBS 63</strain>
    </source>
</reference>
<dbReference type="InterPro" id="IPR007712">
    <property type="entry name" value="RelE/ParE_toxin"/>
</dbReference>
<dbReference type="KEGG" id="trs:Terro_0257"/>
<dbReference type="OrthoDB" id="121831at2"/>
<proteinExistence type="predicted"/>
<dbReference type="eggNOG" id="COG3668">
    <property type="taxonomic scope" value="Bacteria"/>
</dbReference>
<dbReference type="Gene3D" id="3.30.2310.20">
    <property type="entry name" value="RelE-like"/>
    <property type="match status" value="1"/>
</dbReference>
<dbReference type="RefSeq" id="WP_014784175.1">
    <property type="nucleotide sequence ID" value="NC_018014.1"/>
</dbReference>
<keyword evidence="3" id="KW-1185">Reference proteome</keyword>
<evidence type="ECO:0000256" key="1">
    <source>
        <dbReference type="ARBA" id="ARBA00022649"/>
    </source>
</evidence>
<gene>
    <name evidence="2" type="ordered locus">Terro_0257</name>
</gene>
<protein>
    <submittedName>
        <fullName evidence="2">Plasmid stabilization system protein</fullName>
    </submittedName>
</protein>
<accession>I3ZBI8</accession>
<dbReference type="InterPro" id="IPR035093">
    <property type="entry name" value="RelE/ParE_toxin_dom_sf"/>
</dbReference>
<dbReference type="AlphaFoldDB" id="I3ZBI8"/>